<name>A0ABD0LTF3_9CAEN</name>
<dbReference type="Proteomes" id="UP001519460">
    <property type="component" value="Unassembled WGS sequence"/>
</dbReference>
<keyword evidence="2" id="KW-1185">Reference proteome</keyword>
<sequence length="144" mass="15826">MRPSWKQPTPSSHTDNHQSLHWLRTFTNRGINPQGHPPIGALTHKDRAAYLVNVAHVFADCIPGAPAISACEGLWGREVRGEASKGESSRIMTAHCPYLPSVIFFPNTASIPRYLIMHFGRAVAQHAEEKLVVRQRGGLPGETG</sequence>
<evidence type="ECO:0000313" key="1">
    <source>
        <dbReference type="EMBL" id="KAK7502894.1"/>
    </source>
</evidence>
<accession>A0ABD0LTF3</accession>
<reference evidence="1 2" key="1">
    <citation type="journal article" date="2023" name="Sci. Data">
        <title>Genome assembly of the Korean intertidal mud-creeper Batillaria attramentaria.</title>
        <authorList>
            <person name="Patra A.K."/>
            <person name="Ho P.T."/>
            <person name="Jun S."/>
            <person name="Lee S.J."/>
            <person name="Kim Y."/>
            <person name="Won Y.J."/>
        </authorList>
    </citation>
    <scope>NUCLEOTIDE SEQUENCE [LARGE SCALE GENOMIC DNA]</scope>
    <source>
        <strain evidence="1">Wonlab-2016</strain>
    </source>
</reference>
<protein>
    <submittedName>
        <fullName evidence="1">Uncharacterized protein</fullName>
    </submittedName>
</protein>
<gene>
    <name evidence="1" type="ORF">BaRGS_00005843</name>
</gene>
<dbReference type="AlphaFoldDB" id="A0ABD0LTF3"/>
<proteinExistence type="predicted"/>
<comment type="caution">
    <text evidence="1">The sequence shown here is derived from an EMBL/GenBank/DDBJ whole genome shotgun (WGS) entry which is preliminary data.</text>
</comment>
<evidence type="ECO:0000313" key="2">
    <source>
        <dbReference type="Proteomes" id="UP001519460"/>
    </source>
</evidence>
<dbReference type="EMBL" id="JACVVK020000023">
    <property type="protein sequence ID" value="KAK7502894.1"/>
    <property type="molecule type" value="Genomic_DNA"/>
</dbReference>
<organism evidence="1 2">
    <name type="scientific">Batillaria attramentaria</name>
    <dbReference type="NCBI Taxonomy" id="370345"/>
    <lineage>
        <taxon>Eukaryota</taxon>
        <taxon>Metazoa</taxon>
        <taxon>Spiralia</taxon>
        <taxon>Lophotrochozoa</taxon>
        <taxon>Mollusca</taxon>
        <taxon>Gastropoda</taxon>
        <taxon>Caenogastropoda</taxon>
        <taxon>Sorbeoconcha</taxon>
        <taxon>Cerithioidea</taxon>
        <taxon>Batillariidae</taxon>
        <taxon>Batillaria</taxon>
    </lineage>
</organism>